<evidence type="ECO:0000313" key="4">
    <source>
        <dbReference type="Proteomes" id="UP000199226"/>
    </source>
</evidence>
<feature type="domain" description="YdbS-like PH" evidence="2">
    <location>
        <begin position="87"/>
        <end position="164"/>
    </location>
</feature>
<dbReference type="RefSeq" id="WP_090706884.1">
    <property type="nucleotide sequence ID" value="NZ_FNHH01000037.1"/>
</dbReference>
<gene>
    <name evidence="3" type="ORF">SAMN05421813_1375</name>
</gene>
<evidence type="ECO:0000313" key="3">
    <source>
        <dbReference type="EMBL" id="SDN06117.1"/>
    </source>
</evidence>
<reference evidence="4" key="1">
    <citation type="submission" date="2016-10" db="EMBL/GenBank/DDBJ databases">
        <authorList>
            <person name="Varghese N."/>
            <person name="Submissions S."/>
        </authorList>
    </citation>
    <scope>NUCLEOTIDE SEQUENCE [LARGE SCALE GENOMIC DNA]</scope>
    <source>
        <strain evidence="4">DSM 24536</strain>
    </source>
</reference>
<organism evidence="3 4">
    <name type="scientific">Daejeonella rubra</name>
    <dbReference type="NCBI Taxonomy" id="990371"/>
    <lineage>
        <taxon>Bacteria</taxon>
        <taxon>Pseudomonadati</taxon>
        <taxon>Bacteroidota</taxon>
        <taxon>Sphingobacteriia</taxon>
        <taxon>Sphingobacteriales</taxon>
        <taxon>Sphingobacteriaceae</taxon>
        <taxon>Daejeonella</taxon>
    </lineage>
</organism>
<sequence>MLFTNPEIDISTLPKAEETRLVPVDERHYTVLVYNQVLYWIIFFVATLVAMILNREFHSWMMTGITLLVFATLCFLHFRFTYLTFKNKAYAIREHDILYQTGWLRKSLHVCPYNRIQHCSVDAGVFERNLGISKLKIYTAGGDASDIVIPGLTPEEANSMRELIIQKNQQE</sequence>
<evidence type="ECO:0000259" key="2">
    <source>
        <dbReference type="Pfam" id="PF03703"/>
    </source>
</evidence>
<feature type="transmembrane region" description="Helical" evidence="1">
    <location>
        <begin position="37"/>
        <end position="53"/>
    </location>
</feature>
<dbReference type="EMBL" id="FNHH01000037">
    <property type="protein sequence ID" value="SDN06117.1"/>
    <property type="molecule type" value="Genomic_DNA"/>
</dbReference>
<keyword evidence="1" id="KW-1133">Transmembrane helix</keyword>
<dbReference type="OrthoDB" id="1524472at2"/>
<evidence type="ECO:0000256" key="1">
    <source>
        <dbReference type="SAM" id="Phobius"/>
    </source>
</evidence>
<dbReference type="Proteomes" id="UP000199226">
    <property type="component" value="Unassembled WGS sequence"/>
</dbReference>
<keyword evidence="1" id="KW-0472">Membrane</keyword>
<dbReference type="PANTHER" id="PTHR34473">
    <property type="entry name" value="UPF0699 TRANSMEMBRANE PROTEIN YDBS"/>
    <property type="match status" value="1"/>
</dbReference>
<protein>
    <recommendedName>
        <fullName evidence="2">YdbS-like PH domain-containing protein</fullName>
    </recommendedName>
</protein>
<dbReference type="Pfam" id="PF03703">
    <property type="entry name" value="bPH_2"/>
    <property type="match status" value="1"/>
</dbReference>
<keyword evidence="1" id="KW-0812">Transmembrane</keyword>
<dbReference type="PANTHER" id="PTHR34473:SF2">
    <property type="entry name" value="UPF0699 TRANSMEMBRANE PROTEIN YDBT"/>
    <property type="match status" value="1"/>
</dbReference>
<dbReference type="STRING" id="990371.SAMN05421813_1375"/>
<dbReference type="InterPro" id="IPR005182">
    <property type="entry name" value="YdbS-like_PH"/>
</dbReference>
<proteinExistence type="predicted"/>
<dbReference type="AlphaFoldDB" id="A0A1G9YAN2"/>
<feature type="transmembrane region" description="Helical" evidence="1">
    <location>
        <begin position="59"/>
        <end position="78"/>
    </location>
</feature>
<name>A0A1G9YAN2_9SPHI</name>
<accession>A0A1G9YAN2</accession>
<keyword evidence="4" id="KW-1185">Reference proteome</keyword>